<name>A0A0E9PCN1_ANGAN</name>
<reference evidence="1" key="1">
    <citation type="submission" date="2014-11" db="EMBL/GenBank/DDBJ databases">
        <authorList>
            <person name="Amaro Gonzalez C."/>
        </authorList>
    </citation>
    <scope>NUCLEOTIDE SEQUENCE</scope>
</reference>
<proteinExistence type="predicted"/>
<evidence type="ECO:0000313" key="1">
    <source>
        <dbReference type="EMBL" id="JAH01795.1"/>
    </source>
</evidence>
<reference evidence="1" key="2">
    <citation type="journal article" date="2015" name="Fish Shellfish Immunol.">
        <title>Early steps in the European eel (Anguilla anguilla)-Vibrio vulnificus interaction in the gills: Role of the RtxA13 toxin.</title>
        <authorList>
            <person name="Callol A."/>
            <person name="Pajuelo D."/>
            <person name="Ebbesson L."/>
            <person name="Teles M."/>
            <person name="MacKenzie S."/>
            <person name="Amaro C."/>
        </authorList>
    </citation>
    <scope>NUCLEOTIDE SEQUENCE</scope>
</reference>
<organism evidence="1">
    <name type="scientific">Anguilla anguilla</name>
    <name type="common">European freshwater eel</name>
    <name type="synonym">Muraena anguilla</name>
    <dbReference type="NCBI Taxonomy" id="7936"/>
    <lineage>
        <taxon>Eukaryota</taxon>
        <taxon>Metazoa</taxon>
        <taxon>Chordata</taxon>
        <taxon>Craniata</taxon>
        <taxon>Vertebrata</taxon>
        <taxon>Euteleostomi</taxon>
        <taxon>Actinopterygii</taxon>
        <taxon>Neopterygii</taxon>
        <taxon>Teleostei</taxon>
        <taxon>Anguilliformes</taxon>
        <taxon>Anguillidae</taxon>
        <taxon>Anguilla</taxon>
    </lineage>
</organism>
<dbReference type="EMBL" id="GBXM01106782">
    <property type="protein sequence ID" value="JAH01795.1"/>
    <property type="molecule type" value="Transcribed_RNA"/>
</dbReference>
<accession>A0A0E9PCN1</accession>
<protein>
    <submittedName>
        <fullName evidence="1">Uncharacterized protein</fullName>
    </submittedName>
</protein>
<sequence length="53" mass="5901">MYLIDAYFLIKPKIHQTAFTVAPVALSSCGTVLQLTVSSKEVQAILIYSHFWG</sequence>
<dbReference type="AlphaFoldDB" id="A0A0E9PCN1"/>